<sequence>MPSGPERLRRPYIFRDPVHGDVAFARDGFGELVRKLVDEEIFQRLRGIKQNGVLNLVFPGAEHSRFAHSLGAAHVAARMYDAACQNSGHPADAAERQLTTLAALLHDAGHGPFSHLLEEILGKNHFHHEALTGRILTDHSSPIAARLREHDKDLPETILPFIDYKKRKYRRWYHGLVSSQLDADRLDYTARDAMMCGIVSHRFDRDRLVGALYIWKRPIRAGEPEERAPDEYLAVDDRARDVVESYLHALYHLYQSIYLHRAARAASWLLNAALRRARDLATSDPAQRNRLFPAGDMRDPLWALIEDGSKVPLVDYMRLDEAHVWGLVQRWRDTDDPTLRDLCERLKRRRLLKAIDVSTSDYEKLTKLQDEARSRVKKALPDLDPRYYVHLDQIGRENYKPYRWGREDSGADPILLISKQGAARPLEEEARGKSMLDLLESRFMMQRLIVPEEVREHLPPDLLKD</sequence>
<name>A0A4P2PT74_SORCE</name>
<reference evidence="2 3" key="1">
    <citation type="submission" date="2015-09" db="EMBL/GenBank/DDBJ databases">
        <title>Sorangium comparison.</title>
        <authorList>
            <person name="Zaburannyi N."/>
            <person name="Bunk B."/>
            <person name="Overmann J."/>
            <person name="Mueller R."/>
        </authorList>
    </citation>
    <scope>NUCLEOTIDE SEQUENCE [LARGE SCALE GENOMIC DNA]</scope>
    <source>
        <strain evidence="2 3">So ceGT47</strain>
    </source>
</reference>
<dbReference type="CDD" id="cd00077">
    <property type="entry name" value="HDc"/>
    <property type="match status" value="1"/>
</dbReference>
<dbReference type="RefSeq" id="WP_129344255.1">
    <property type="nucleotide sequence ID" value="NZ_CP012670.1"/>
</dbReference>
<protein>
    <recommendedName>
        <fullName evidence="1">HD domain-containing protein</fullName>
    </recommendedName>
</protein>
<dbReference type="InterPro" id="IPR003607">
    <property type="entry name" value="HD/PDEase_dom"/>
</dbReference>
<evidence type="ECO:0000259" key="1">
    <source>
        <dbReference type="PROSITE" id="PS51831"/>
    </source>
</evidence>
<dbReference type="GO" id="GO:0008832">
    <property type="term" value="F:dGTPase activity"/>
    <property type="evidence" value="ECO:0007669"/>
    <property type="project" value="TreeGrafter"/>
</dbReference>
<feature type="domain" description="HD" evidence="1">
    <location>
        <begin position="65"/>
        <end position="189"/>
    </location>
</feature>
<dbReference type="OrthoDB" id="9803619at2"/>
<dbReference type="SUPFAM" id="SSF109604">
    <property type="entry name" value="HD-domain/PDEase-like"/>
    <property type="match status" value="1"/>
</dbReference>
<proteinExistence type="predicted"/>
<dbReference type="PANTHER" id="PTHR11373:SF4">
    <property type="entry name" value="DEOXYNUCLEOSIDE TRIPHOSPHATE TRIPHOSPHOHYDROLASE SAMHD1"/>
    <property type="match status" value="1"/>
</dbReference>
<dbReference type="InterPro" id="IPR050135">
    <property type="entry name" value="dGTPase-like"/>
</dbReference>
<dbReference type="PANTHER" id="PTHR11373">
    <property type="entry name" value="DEOXYNUCLEOSIDE TRIPHOSPHATE TRIPHOSPHOHYDROLASE"/>
    <property type="match status" value="1"/>
</dbReference>
<dbReference type="Pfam" id="PF01966">
    <property type="entry name" value="HD"/>
    <property type="match status" value="1"/>
</dbReference>
<dbReference type="AlphaFoldDB" id="A0A4P2PT74"/>
<evidence type="ECO:0000313" key="3">
    <source>
        <dbReference type="Proteomes" id="UP000295781"/>
    </source>
</evidence>
<dbReference type="PROSITE" id="PS51831">
    <property type="entry name" value="HD"/>
    <property type="match status" value="1"/>
</dbReference>
<dbReference type="SMART" id="SM00471">
    <property type="entry name" value="HDc"/>
    <property type="match status" value="1"/>
</dbReference>
<dbReference type="InterPro" id="IPR006674">
    <property type="entry name" value="HD_domain"/>
</dbReference>
<dbReference type="GO" id="GO:0006203">
    <property type="term" value="P:dGTP catabolic process"/>
    <property type="evidence" value="ECO:0007669"/>
    <property type="project" value="TreeGrafter"/>
</dbReference>
<gene>
    <name evidence="2" type="ORF">SOCEGT47_000930</name>
</gene>
<accession>A0A4P2PT74</accession>
<dbReference type="EMBL" id="CP012670">
    <property type="protein sequence ID" value="AUX19641.1"/>
    <property type="molecule type" value="Genomic_DNA"/>
</dbReference>
<evidence type="ECO:0000313" key="2">
    <source>
        <dbReference type="EMBL" id="AUX19641.1"/>
    </source>
</evidence>
<organism evidence="2 3">
    <name type="scientific">Sorangium cellulosum</name>
    <name type="common">Polyangium cellulosum</name>
    <dbReference type="NCBI Taxonomy" id="56"/>
    <lineage>
        <taxon>Bacteria</taxon>
        <taxon>Pseudomonadati</taxon>
        <taxon>Myxococcota</taxon>
        <taxon>Polyangia</taxon>
        <taxon>Polyangiales</taxon>
        <taxon>Polyangiaceae</taxon>
        <taxon>Sorangium</taxon>
    </lineage>
</organism>
<dbReference type="Proteomes" id="UP000295781">
    <property type="component" value="Chromosome"/>
</dbReference>
<dbReference type="Gene3D" id="1.10.3210.10">
    <property type="entry name" value="Hypothetical protein af1432"/>
    <property type="match status" value="1"/>
</dbReference>